<dbReference type="GeneID" id="30010410"/>
<gene>
    <name evidence="2" type="ORF">AYL99_06242</name>
</gene>
<dbReference type="AlphaFoldDB" id="A0A178ZIS1"/>
<dbReference type="EMBL" id="LVYI01000005">
    <property type="protein sequence ID" value="OAP58945.1"/>
    <property type="molecule type" value="Genomic_DNA"/>
</dbReference>
<feature type="compositionally biased region" description="Low complexity" evidence="1">
    <location>
        <begin position="345"/>
        <end position="378"/>
    </location>
</feature>
<feature type="compositionally biased region" description="Basic and acidic residues" evidence="1">
    <location>
        <begin position="506"/>
        <end position="531"/>
    </location>
</feature>
<sequence length="531" mass="59840">MSSLEGDYNARSAAYPWVLEHLITYPATYEIPLRTMYTLNATTQHQQQCPPTPSPTGVPGNAFPRKPSVTEEQPNMSTMTAAAQLRANVMQHILQLPSQPTSLPPSFITSFVRKCFPRELDQVDFPQALTAMDYLKDLEVRRRREVVAALDKLGIERDDLSHRDKLAQKYPGVLRWVSDIEERERKVEALYTQVYIGLRRWTLINELTLTPFDKGNCLAMLNTLYPPINMNASRFVQPTAQLTPQILTQQRNGFFKYITAVEKNGPAVLSNLMNQAKKADDPNGWVSLRDTLDKYVRMANNIIEECYDITGASPSPTTTSFKSLDHEEEGRRKVDSAISFGSAGSSNRNSAQSNKSAQSQKSHTTRPSTSSSFSNGSHNHSRHTSQDRQLLDKPLPPPKDDEITVTQKSSGSTLERIARELRKMKSRTNVKDDFRPRTPSYSAEMNGPDNHDRPPPTPAKDRSLKSKLSIRRMRSNTALTEVSGTRPPSRHGEPAIQEVPAFDADEMNRSRQRWETQQKMKGRGTDEGLKA</sequence>
<dbReference type="STRING" id="1367422.A0A178ZIS1"/>
<keyword evidence="3" id="KW-1185">Reference proteome</keyword>
<comment type="caution">
    <text evidence="2">The sequence shown here is derived from an EMBL/GenBank/DDBJ whole genome shotgun (WGS) entry which is preliminary data.</text>
</comment>
<feature type="compositionally biased region" description="Basic and acidic residues" evidence="1">
    <location>
        <begin position="416"/>
        <end position="436"/>
    </location>
</feature>
<protein>
    <submittedName>
        <fullName evidence="2">Uncharacterized protein</fullName>
    </submittedName>
</protein>
<evidence type="ECO:0000313" key="3">
    <source>
        <dbReference type="Proteomes" id="UP000078343"/>
    </source>
</evidence>
<evidence type="ECO:0000313" key="2">
    <source>
        <dbReference type="EMBL" id="OAP58945.1"/>
    </source>
</evidence>
<dbReference type="RefSeq" id="XP_018692312.1">
    <property type="nucleotide sequence ID" value="XM_018837752.1"/>
</dbReference>
<dbReference type="Proteomes" id="UP000078343">
    <property type="component" value="Unassembled WGS sequence"/>
</dbReference>
<reference evidence="2 3" key="1">
    <citation type="submission" date="2016-04" db="EMBL/GenBank/DDBJ databases">
        <title>Draft genome of Fonsecaea erecta CBS 125763.</title>
        <authorList>
            <person name="Weiss V.A."/>
            <person name="Vicente V.A."/>
            <person name="Raittz R.T."/>
            <person name="Moreno L.F."/>
            <person name="De Souza E.M."/>
            <person name="Pedrosa F.O."/>
            <person name="Steffens M.B."/>
            <person name="Faoro H."/>
            <person name="Tadra-Sfeir M.Z."/>
            <person name="Najafzadeh M.J."/>
            <person name="Felipe M.S."/>
            <person name="Teixeira M."/>
            <person name="Sun J."/>
            <person name="Xi L."/>
            <person name="Gomes R."/>
            <person name="De Azevedo C.M."/>
            <person name="Salgado C.G."/>
            <person name="Da Silva M.B."/>
            <person name="Nascimento M.F."/>
            <person name="Queiroz-Telles F."/>
            <person name="Attili D.S."/>
            <person name="Gorbushina A."/>
        </authorList>
    </citation>
    <scope>NUCLEOTIDE SEQUENCE [LARGE SCALE GENOMIC DNA]</scope>
    <source>
        <strain evidence="2 3">CBS 125763</strain>
    </source>
</reference>
<feature type="compositionally biased region" description="Polar residues" evidence="1">
    <location>
        <begin position="404"/>
        <end position="413"/>
    </location>
</feature>
<organism evidence="2 3">
    <name type="scientific">Fonsecaea erecta</name>
    <dbReference type="NCBI Taxonomy" id="1367422"/>
    <lineage>
        <taxon>Eukaryota</taxon>
        <taxon>Fungi</taxon>
        <taxon>Dikarya</taxon>
        <taxon>Ascomycota</taxon>
        <taxon>Pezizomycotina</taxon>
        <taxon>Eurotiomycetes</taxon>
        <taxon>Chaetothyriomycetidae</taxon>
        <taxon>Chaetothyriales</taxon>
        <taxon>Herpotrichiellaceae</taxon>
        <taxon>Fonsecaea</taxon>
    </lineage>
</organism>
<feature type="compositionally biased region" description="Basic and acidic residues" evidence="1">
    <location>
        <begin position="323"/>
        <end position="333"/>
    </location>
</feature>
<proteinExistence type="predicted"/>
<feature type="region of interest" description="Disordered" evidence="1">
    <location>
        <begin position="44"/>
        <end position="74"/>
    </location>
</feature>
<feature type="compositionally biased region" description="Basic and acidic residues" evidence="1">
    <location>
        <begin position="449"/>
        <end position="464"/>
    </location>
</feature>
<dbReference type="OrthoDB" id="3533623at2759"/>
<name>A0A178ZIS1_9EURO</name>
<evidence type="ECO:0000256" key="1">
    <source>
        <dbReference type="SAM" id="MobiDB-lite"/>
    </source>
</evidence>
<feature type="region of interest" description="Disordered" evidence="1">
    <location>
        <begin position="314"/>
        <end position="333"/>
    </location>
</feature>
<feature type="region of interest" description="Disordered" evidence="1">
    <location>
        <begin position="339"/>
        <end position="531"/>
    </location>
</feature>
<accession>A0A178ZIS1</accession>